<name>A0A6N3Z1Y3_ALIFS</name>
<evidence type="ECO:0000313" key="1">
    <source>
        <dbReference type="EMBL" id="MUK46097.1"/>
    </source>
</evidence>
<dbReference type="Proteomes" id="UP000435323">
    <property type="component" value="Unassembled WGS sequence"/>
</dbReference>
<sequence>MKAAIMQPYFFPYIGYFQLINYVDKFVVYDNIKYTKKSWINRNRFYINGKDEMFSLPLKKDSDYLDVVDRRLSDTFEKEAQKLLRKLESAYRKAPNYQDGISIFKQCILFESKNLFDFILNSIKTIVNYLDIDTEIIISSSLNSSRDLKCQDRVIDICQEVKATEYVNPFSGMDLYEKSSFFDSDIKLCFIKLNDIEYSQNPKFDFIGFLSIIDVIMWNDKKQVKKFLNEFSIYEA</sequence>
<dbReference type="InterPro" id="IPR014985">
    <property type="entry name" value="WbqC"/>
</dbReference>
<proteinExistence type="predicted"/>
<evidence type="ECO:0000313" key="2">
    <source>
        <dbReference type="Proteomes" id="UP000435323"/>
    </source>
</evidence>
<organism evidence="1 2">
    <name type="scientific">Aliivibrio fischeri</name>
    <name type="common">Vibrio fischeri</name>
    <dbReference type="NCBI Taxonomy" id="668"/>
    <lineage>
        <taxon>Bacteria</taxon>
        <taxon>Pseudomonadati</taxon>
        <taxon>Pseudomonadota</taxon>
        <taxon>Gammaproteobacteria</taxon>
        <taxon>Vibrionales</taxon>
        <taxon>Vibrionaceae</taxon>
        <taxon>Aliivibrio</taxon>
    </lineage>
</organism>
<accession>A0A6N3Z1Y3</accession>
<dbReference type="Pfam" id="PF08889">
    <property type="entry name" value="WbqC"/>
    <property type="match status" value="1"/>
</dbReference>
<gene>
    <name evidence="1" type="ORF">GNP77_11970</name>
</gene>
<reference evidence="1 2" key="1">
    <citation type="submission" date="2019-11" db="EMBL/GenBank/DDBJ databases">
        <title>Using colonization assays and comparative genomics to discover symbiosis behaviors and factors in Vibrio fischeri.</title>
        <authorList>
            <person name="Bongrand C."/>
            <person name="Moriano-Gutierrez S."/>
            <person name="Arevalo P."/>
            <person name="Mcfall-Ngai M."/>
            <person name="Visick K."/>
            <person name="Polz M.F."/>
            <person name="Ruby E.G."/>
        </authorList>
    </citation>
    <scope>NUCLEOTIDE SEQUENCE [LARGE SCALE GENOMIC DNA]</scope>
    <source>
        <strain evidence="2">emors.3.2</strain>
    </source>
</reference>
<comment type="caution">
    <text evidence="1">The sequence shown here is derived from an EMBL/GenBank/DDBJ whole genome shotgun (WGS) entry which is preliminary data.</text>
</comment>
<dbReference type="AlphaFoldDB" id="A0A6N3Z1Y3"/>
<dbReference type="EMBL" id="WOBO01000014">
    <property type="protein sequence ID" value="MUK46097.1"/>
    <property type="molecule type" value="Genomic_DNA"/>
</dbReference>
<protein>
    <submittedName>
        <fullName evidence="1">Uncharacterized protein</fullName>
    </submittedName>
</protein>
<dbReference type="RefSeq" id="WP_063650760.1">
    <property type="nucleotide sequence ID" value="NZ_LTZD01000014.1"/>
</dbReference>